<proteinExistence type="predicted"/>
<gene>
    <name evidence="1" type="ORF">DdX_20723</name>
</gene>
<keyword evidence="2" id="KW-1185">Reference proteome</keyword>
<protein>
    <submittedName>
        <fullName evidence="1">Uncharacterized protein</fullName>
    </submittedName>
</protein>
<dbReference type="EMBL" id="JAKKPZ010000643">
    <property type="protein sequence ID" value="KAI1693343.1"/>
    <property type="molecule type" value="Genomic_DNA"/>
</dbReference>
<evidence type="ECO:0000313" key="2">
    <source>
        <dbReference type="Proteomes" id="UP001201812"/>
    </source>
</evidence>
<accession>A0AAD4QW54</accession>
<sequence length="133" mass="15272">MSLFGRVIQDAMPNLVETGKLSSAVHKMISEKNANEEENRPRNLGFKDFCRKLCFMPIVHGRCKKLMPEKEMARNKVATIAQATIVNMEIVFFINCYNLQELEMGNVQRINQSLQTKIEETKNYTNRGSTAEK</sequence>
<dbReference type="Proteomes" id="UP001201812">
    <property type="component" value="Unassembled WGS sequence"/>
</dbReference>
<organism evidence="1 2">
    <name type="scientific">Ditylenchus destructor</name>
    <dbReference type="NCBI Taxonomy" id="166010"/>
    <lineage>
        <taxon>Eukaryota</taxon>
        <taxon>Metazoa</taxon>
        <taxon>Ecdysozoa</taxon>
        <taxon>Nematoda</taxon>
        <taxon>Chromadorea</taxon>
        <taxon>Rhabditida</taxon>
        <taxon>Tylenchina</taxon>
        <taxon>Tylenchomorpha</taxon>
        <taxon>Sphaerularioidea</taxon>
        <taxon>Anguinidae</taxon>
        <taxon>Anguininae</taxon>
        <taxon>Ditylenchus</taxon>
    </lineage>
</organism>
<dbReference type="AlphaFoldDB" id="A0AAD4QW54"/>
<name>A0AAD4QW54_9BILA</name>
<reference evidence="1" key="1">
    <citation type="submission" date="2022-01" db="EMBL/GenBank/DDBJ databases">
        <title>Genome Sequence Resource for Two Populations of Ditylenchus destructor, the Migratory Endoparasitic Phytonematode.</title>
        <authorList>
            <person name="Zhang H."/>
            <person name="Lin R."/>
            <person name="Xie B."/>
        </authorList>
    </citation>
    <scope>NUCLEOTIDE SEQUENCE</scope>
    <source>
        <strain evidence="1">BazhouSP</strain>
    </source>
</reference>
<evidence type="ECO:0000313" key="1">
    <source>
        <dbReference type="EMBL" id="KAI1693343.1"/>
    </source>
</evidence>
<comment type="caution">
    <text evidence="1">The sequence shown here is derived from an EMBL/GenBank/DDBJ whole genome shotgun (WGS) entry which is preliminary data.</text>
</comment>